<reference evidence="1 2" key="1">
    <citation type="submission" date="2015-11" db="EMBL/GenBank/DDBJ databases">
        <authorList>
            <person name="Zhang Y."/>
            <person name="Guo Z."/>
        </authorList>
    </citation>
    <scope>NUCLEOTIDE SEQUENCE [LARGE SCALE GENOMIC DNA]</scope>
    <source>
        <strain evidence="1">JGI-4</strain>
    </source>
</reference>
<accession>A0A0P1LTA9</accession>
<dbReference type="AlphaFoldDB" id="A0A0P1LTA9"/>
<protein>
    <recommendedName>
        <fullName evidence="3">Phosphate-selective porin O and P</fullName>
    </recommendedName>
</protein>
<name>A0A0P1LTA9_9BACT</name>
<gene>
    <name evidence="1" type="ORF">JGI4_02120</name>
</gene>
<dbReference type="Proteomes" id="UP000182011">
    <property type="component" value="Unassembled WGS sequence"/>
</dbReference>
<accession>A0A0S4NBP7</accession>
<evidence type="ECO:0000313" key="1">
    <source>
        <dbReference type="EMBL" id="CUU08558.1"/>
    </source>
</evidence>
<evidence type="ECO:0008006" key="3">
    <source>
        <dbReference type="Google" id="ProtNLM"/>
    </source>
</evidence>
<accession>A0A0P1NTS5</accession>
<sequence length="294" mass="34196">MILLTKDKNGFWFRRVYFTYDYDISEKFSTRLRVEYNSPDFTKSSGKLTPYAKDAYLKWKFEKFSLLLGISPTPTWELIEDFWGYRSVEKTPLDLQKFGSPRDFGISLIGKFGSEGKLGYHFMFGNGEGISSENNKFKKIMGEIHFDLPYFFIQIYGDWADGKGHTDIYTYQGFLGLKTDKFKIGAQYAAQIREKDPDKQDTYEVASGFITYNLSEKLTLLLRYDKMFDPSPSGISYIPFASAKSNLLIAGIDFRPNESVSFIPNIEYVFYDETDTKKPGSDLYLRLTFYYKFK</sequence>
<dbReference type="InterPro" id="IPR023614">
    <property type="entry name" value="Porin_dom_sf"/>
</dbReference>
<dbReference type="EMBL" id="FAOP01000010">
    <property type="protein sequence ID" value="CUU08558.1"/>
    <property type="molecule type" value="Genomic_DNA"/>
</dbReference>
<evidence type="ECO:0000313" key="2">
    <source>
        <dbReference type="Proteomes" id="UP000182011"/>
    </source>
</evidence>
<dbReference type="Gene3D" id="2.40.160.10">
    <property type="entry name" value="Porin"/>
    <property type="match status" value="1"/>
</dbReference>
<accession>A0A0P1M1H7</accession>
<dbReference type="STRING" id="1633631.GCA_001442925_02113"/>
<dbReference type="RefSeq" id="WP_082360235.1">
    <property type="nucleotide sequence ID" value="NZ_CZVM01000065.1"/>
</dbReference>
<accession>A0A0P1P4A7</accession>
<accession>A0A0P1M9K9</accession>
<organism evidence="1 2">
    <name type="scientific">Candidatus Kryptonium thompsonii</name>
    <dbReference type="NCBI Taxonomy" id="1633631"/>
    <lineage>
        <taxon>Bacteria</taxon>
        <taxon>Pseudomonadati</taxon>
        <taxon>Candidatus Kryptoniota</taxon>
        <taxon>Candidatus Kryptonium</taxon>
    </lineage>
</organism>
<accession>A0A0P1M9E3</accession>
<dbReference type="SUPFAM" id="SSF56935">
    <property type="entry name" value="Porins"/>
    <property type="match status" value="1"/>
</dbReference>
<proteinExistence type="predicted"/>